<dbReference type="OrthoDB" id="9801456at2"/>
<dbReference type="PANTHER" id="PTHR43300">
    <property type="entry name" value="ACETYLTRANSFERASE"/>
    <property type="match status" value="1"/>
</dbReference>
<dbReference type="InterPro" id="IPR041561">
    <property type="entry name" value="PglD_N"/>
</dbReference>
<dbReference type="PATRIC" id="fig|1341156.4.peg.204"/>
<comment type="caution">
    <text evidence="2">The sequence shown here is derived from an EMBL/GenBank/DDBJ whole genome shotgun (WGS) entry which is preliminary data.</text>
</comment>
<dbReference type="RefSeq" id="WP_037284826.1">
    <property type="nucleotide sequence ID" value="NZ_JEOB01000001.1"/>
</dbReference>
<evidence type="ECO:0000313" key="3">
    <source>
        <dbReference type="Proteomes" id="UP000021369"/>
    </source>
</evidence>
<dbReference type="InterPro" id="IPR011004">
    <property type="entry name" value="Trimer_LpxA-like_sf"/>
</dbReference>
<dbReference type="Gene3D" id="3.40.50.20">
    <property type="match status" value="1"/>
</dbReference>
<evidence type="ECO:0000313" key="2">
    <source>
        <dbReference type="EMBL" id="EXM40668.1"/>
    </source>
</evidence>
<evidence type="ECO:0000259" key="1">
    <source>
        <dbReference type="Pfam" id="PF17836"/>
    </source>
</evidence>
<dbReference type="EMBL" id="JEOB01000001">
    <property type="protein sequence ID" value="EXM40668.1"/>
    <property type="molecule type" value="Genomic_DNA"/>
</dbReference>
<dbReference type="Pfam" id="PF17836">
    <property type="entry name" value="PglD_N"/>
    <property type="match status" value="1"/>
</dbReference>
<dbReference type="Proteomes" id="UP000021369">
    <property type="component" value="Unassembled WGS sequence"/>
</dbReference>
<dbReference type="InterPro" id="IPR050179">
    <property type="entry name" value="Trans_hexapeptide_repeat"/>
</dbReference>
<organism evidence="2 3">
    <name type="scientific">Ruminococcus albus SY3</name>
    <dbReference type="NCBI Taxonomy" id="1341156"/>
    <lineage>
        <taxon>Bacteria</taxon>
        <taxon>Bacillati</taxon>
        <taxon>Bacillota</taxon>
        <taxon>Clostridia</taxon>
        <taxon>Eubacteriales</taxon>
        <taxon>Oscillospiraceae</taxon>
        <taxon>Ruminococcus</taxon>
    </lineage>
</organism>
<gene>
    <name evidence="2" type="ORF">RASY3_02395</name>
</gene>
<feature type="domain" description="PglD N-terminal" evidence="1">
    <location>
        <begin position="2"/>
        <end position="73"/>
    </location>
</feature>
<reference evidence="2 3" key="1">
    <citation type="submission" date="2013-06" db="EMBL/GenBank/DDBJ databases">
        <title>Rumen cellulosomics: divergent fiber-degrading strategies revealed by comparative genome-wide analysis of six Ruminococcal strains.</title>
        <authorList>
            <person name="Dassa B."/>
            <person name="Borovok I."/>
            <person name="Lamed R."/>
            <person name="Flint H."/>
            <person name="Yeoman C.J."/>
            <person name="White B."/>
            <person name="Bayer E.A."/>
        </authorList>
    </citation>
    <scope>NUCLEOTIDE SEQUENCE [LARGE SCALE GENOMIC DNA]</scope>
    <source>
        <strain evidence="2 3">SY3</strain>
    </source>
</reference>
<dbReference type="PANTHER" id="PTHR43300:SF7">
    <property type="entry name" value="UDP-N-ACETYLBACILLOSAMINE N-ACETYLTRANSFERASE"/>
    <property type="match status" value="1"/>
</dbReference>
<dbReference type="SUPFAM" id="SSF51161">
    <property type="entry name" value="Trimeric LpxA-like enzymes"/>
    <property type="match status" value="1"/>
</dbReference>
<protein>
    <recommendedName>
        <fullName evidence="1">PglD N-terminal domain-containing protein</fullName>
    </recommendedName>
</protein>
<proteinExistence type="predicted"/>
<sequence>MRLIIIGAGGYGRTVADVARQSGKYESVGFLDDNESLDTLGKCSDYAKFANNETEIYPAFGNNEGRIKWINKLIGESIKVPTIIHDTAYVSPTATVEVGTIVLPKAIVNTDTKIEKGCIINCGAIIDHGCIIGQGSHICLGAIVKGENCIPDLTKIEAGEVVQLRAFPIGG</sequence>
<keyword evidence="3" id="KW-1185">Reference proteome</keyword>
<dbReference type="AlphaFoldDB" id="A0A011W1F6"/>
<name>A0A011W1F6_RUMAL</name>
<dbReference type="Gene3D" id="2.160.10.10">
    <property type="entry name" value="Hexapeptide repeat proteins"/>
    <property type="match status" value="1"/>
</dbReference>
<accession>A0A011W1F6</accession>